<keyword evidence="2" id="KW-1185">Reference proteome</keyword>
<dbReference type="Proteomes" id="UP000015454">
    <property type="component" value="Unassembled WGS sequence"/>
</dbReference>
<sequence>MLLRIIFLFFIFIIITCRAKNNSVKNLYVMPESGVKLRKEPSLSGKVIEVIAKDTMIIVFSESQDEVIVDGIKGKWLNF</sequence>
<name>T0GH48_9LEPT</name>
<dbReference type="OrthoDB" id="346278at2"/>
<comment type="caution">
    <text evidence="1">The sequence shown here is derived from an EMBL/GenBank/DDBJ whole genome shotgun (WGS) entry which is preliminary data.</text>
</comment>
<dbReference type="AlphaFoldDB" id="T0GH48"/>
<organism evidence="1 2">
    <name type="scientific">Leptospira broomii serovar Hurstbridge str. 5399</name>
    <dbReference type="NCBI Taxonomy" id="1049789"/>
    <lineage>
        <taxon>Bacteria</taxon>
        <taxon>Pseudomonadati</taxon>
        <taxon>Spirochaetota</taxon>
        <taxon>Spirochaetia</taxon>
        <taxon>Leptospirales</taxon>
        <taxon>Leptospiraceae</taxon>
        <taxon>Leptospira</taxon>
    </lineage>
</organism>
<evidence type="ECO:0000313" key="1">
    <source>
        <dbReference type="EMBL" id="EQA46169.1"/>
    </source>
</evidence>
<evidence type="ECO:0000313" key="2">
    <source>
        <dbReference type="Proteomes" id="UP000015454"/>
    </source>
</evidence>
<reference evidence="1" key="1">
    <citation type="submission" date="2013-05" db="EMBL/GenBank/DDBJ databases">
        <authorList>
            <person name="Harkins D.M."/>
            <person name="Durkin A.S."/>
            <person name="Brinkac L.M."/>
            <person name="Haft D.H."/>
            <person name="Selengut J.D."/>
            <person name="Sanka R."/>
            <person name="DePew J."/>
            <person name="Purushe J."/>
            <person name="Hartskeerl R.A."/>
            <person name="Ahmed A."/>
            <person name="van der Linden H."/>
            <person name="Goris M.G.A."/>
            <person name="Vinetz J.M."/>
            <person name="Sutton G.G."/>
            <person name="Nierman W.C."/>
            <person name="Fouts D.E."/>
        </authorList>
    </citation>
    <scope>NUCLEOTIDE SEQUENCE [LARGE SCALE GENOMIC DNA]</scope>
    <source>
        <strain evidence="1">5399</strain>
    </source>
</reference>
<accession>T0GH48</accession>
<protein>
    <recommendedName>
        <fullName evidence="3">SH3b domain-containing protein</fullName>
    </recommendedName>
</protein>
<gene>
    <name evidence="1" type="ORF">LEP1GSC050_2839</name>
</gene>
<evidence type="ECO:0008006" key="3">
    <source>
        <dbReference type="Google" id="ProtNLM"/>
    </source>
</evidence>
<proteinExistence type="predicted"/>
<dbReference type="EMBL" id="AHMO02000008">
    <property type="protein sequence ID" value="EQA46169.1"/>
    <property type="molecule type" value="Genomic_DNA"/>
</dbReference>